<sequence length="617" mass="67022">MRVIPSSRTQLFPQPFEPLLPLPTSSHISPYLDFPKMSQPKYQTLGARKQREQSLLIPPAWRIDPKDYTTSYGKTASVHVPAEDSGFWEGNEWEITERNDAIDVVEGIKAGKWSAVEVTRAFCKRAAVVGQLTNCLTEIMFDAALKRAQDLDTDQKSHKPLGLLHGLPISLKDSYQIPGIDATIGLTALISHPSTSYSSLPALLLSLGAVLYVKTNVPQTMMTADSHNHVIGRTVNPYNTSLTAGGSSGGEGALIALKGSVLGFGTDLAGSIRIPAMCDGVYGFKPSAGVVPFAGQRIPIVEGWEGVGIKPVSGPLASTARACSWVVGEVVKAGAVEWDAECLRMRWLSEEDREFERLRDPRKLRIGVVRDDGLFSTTPPVKRGLEESVAKLEGAGVTVVPIQLPVMKEAGELVGGLLTIYGNEVGSPFTCGFTFSPTRSLFQATKTTQYLKTHLNQTSEPLIPSVINMKLVDTTSTPPPPRTIPEYLALHKKHTDIAEIYNNLWKDHQIDAIIMPPAPNTAVPHDAWGTVSYTVIWSLMDYPGFVIPVGKVESGDVVETEKEFYWEGDRGFYGLYTGPEDYRGAPIGVQIVGRKQDDQALGVVVGVIDSILNGGKS</sequence>
<protein>
    <recommendedName>
        <fullName evidence="3">amidase</fullName>
        <ecNumber evidence="3">3.5.1.4</ecNumber>
    </recommendedName>
</protein>
<dbReference type="PANTHER" id="PTHR46072">
    <property type="entry name" value="AMIDASE-RELATED-RELATED"/>
    <property type="match status" value="1"/>
</dbReference>
<comment type="caution">
    <text evidence="7">The sequence shown here is derived from an EMBL/GenBank/DDBJ whole genome shotgun (WGS) entry which is preliminary data.</text>
</comment>
<dbReference type="InterPro" id="IPR036928">
    <property type="entry name" value="AS_sf"/>
</dbReference>
<dbReference type="PANTHER" id="PTHR46072:SF3">
    <property type="entry name" value="AMIDASE"/>
    <property type="match status" value="1"/>
</dbReference>
<evidence type="ECO:0000313" key="8">
    <source>
        <dbReference type="Proteomes" id="UP000701801"/>
    </source>
</evidence>
<organism evidence="7 8">
    <name type="scientific">Hymenoscyphus albidus</name>
    <dbReference type="NCBI Taxonomy" id="595503"/>
    <lineage>
        <taxon>Eukaryota</taxon>
        <taxon>Fungi</taxon>
        <taxon>Dikarya</taxon>
        <taxon>Ascomycota</taxon>
        <taxon>Pezizomycotina</taxon>
        <taxon>Leotiomycetes</taxon>
        <taxon>Helotiales</taxon>
        <taxon>Helotiaceae</taxon>
        <taxon>Hymenoscyphus</taxon>
    </lineage>
</organism>
<dbReference type="PROSITE" id="PS00571">
    <property type="entry name" value="AMIDASES"/>
    <property type="match status" value="1"/>
</dbReference>
<reference evidence="7" key="1">
    <citation type="submission" date="2021-07" db="EMBL/GenBank/DDBJ databases">
        <authorList>
            <person name="Durling M."/>
        </authorList>
    </citation>
    <scope>NUCLEOTIDE SEQUENCE</scope>
</reference>
<dbReference type="AlphaFoldDB" id="A0A9N9LRA5"/>
<dbReference type="GO" id="GO:0004040">
    <property type="term" value="F:amidase activity"/>
    <property type="evidence" value="ECO:0007669"/>
    <property type="project" value="UniProtKB-EC"/>
</dbReference>
<feature type="active site" description="Charge relay system" evidence="5">
    <location>
        <position position="247"/>
    </location>
</feature>
<proteinExistence type="inferred from homology"/>
<dbReference type="EMBL" id="CAJVRM010000239">
    <property type="protein sequence ID" value="CAG8977967.1"/>
    <property type="molecule type" value="Genomic_DNA"/>
</dbReference>
<comment type="catalytic activity">
    <reaction evidence="1">
        <text>a monocarboxylic acid amide + H2O = a monocarboxylate + NH4(+)</text>
        <dbReference type="Rhea" id="RHEA:12020"/>
        <dbReference type="ChEBI" id="CHEBI:15377"/>
        <dbReference type="ChEBI" id="CHEBI:28938"/>
        <dbReference type="ChEBI" id="CHEBI:35757"/>
        <dbReference type="ChEBI" id="CHEBI:83628"/>
        <dbReference type="EC" id="3.5.1.4"/>
    </reaction>
</comment>
<name>A0A9N9LRA5_9HELO</name>
<dbReference type="InterPro" id="IPR020556">
    <property type="entry name" value="Amidase_CS"/>
</dbReference>
<evidence type="ECO:0000256" key="5">
    <source>
        <dbReference type="PIRSR" id="PIRSR001221-1"/>
    </source>
</evidence>
<feature type="domain" description="Amidase" evidence="6">
    <location>
        <begin position="117"/>
        <end position="601"/>
    </location>
</feature>
<evidence type="ECO:0000256" key="4">
    <source>
        <dbReference type="ARBA" id="ARBA00022801"/>
    </source>
</evidence>
<feature type="active site" description="Acyl-ester intermediate" evidence="5">
    <location>
        <position position="271"/>
    </location>
</feature>
<keyword evidence="8" id="KW-1185">Reference proteome</keyword>
<dbReference type="PIRSF" id="PIRSF001221">
    <property type="entry name" value="Amidase_fungi"/>
    <property type="match status" value="1"/>
</dbReference>
<evidence type="ECO:0000256" key="1">
    <source>
        <dbReference type="ARBA" id="ARBA00001311"/>
    </source>
</evidence>
<comment type="similarity">
    <text evidence="2">Belongs to the amidase family.</text>
</comment>
<evidence type="ECO:0000259" key="6">
    <source>
        <dbReference type="Pfam" id="PF01425"/>
    </source>
</evidence>
<dbReference type="SUPFAM" id="SSF75304">
    <property type="entry name" value="Amidase signature (AS) enzymes"/>
    <property type="match status" value="1"/>
</dbReference>
<gene>
    <name evidence="7" type="ORF">HYALB_00001848</name>
</gene>
<evidence type="ECO:0000313" key="7">
    <source>
        <dbReference type="EMBL" id="CAG8977967.1"/>
    </source>
</evidence>
<evidence type="ECO:0000256" key="3">
    <source>
        <dbReference type="ARBA" id="ARBA00012922"/>
    </source>
</evidence>
<dbReference type="InterPro" id="IPR023631">
    <property type="entry name" value="Amidase_dom"/>
</dbReference>
<keyword evidence="4" id="KW-0378">Hydrolase</keyword>
<accession>A0A9N9LRA5</accession>
<dbReference type="OrthoDB" id="6428749at2759"/>
<dbReference type="EC" id="3.5.1.4" evidence="3"/>
<dbReference type="Gene3D" id="3.90.1300.10">
    <property type="entry name" value="Amidase signature (AS) domain"/>
    <property type="match status" value="1"/>
</dbReference>
<feature type="active site" description="Charge relay system" evidence="5">
    <location>
        <position position="172"/>
    </location>
</feature>
<evidence type="ECO:0000256" key="2">
    <source>
        <dbReference type="ARBA" id="ARBA00009199"/>
    </source>
</evidence>
<dbReference type="Proteomes" id="UP000701801">
    <property type="component" value="Unassembled WGS sequence"/>
</dbReference>
<dbReference type="Pfam" id="PF01425">
    <property type="entry name" value="Amidase"/>
    <property type="match status" value="1"/>
</dbReference>